<dbReference type="AlphaFoldDB" id="A0A1P8F8F6"/>
<dbReference type="InterPro" id="IPR013534">
    <property type="entry name" value="Starch_synth_cat_dom"/>
</dbReference>
<gene>
    <name evidence="7 10" type="primary">glgA</name>
    <name evidence="10" type="ORF">Dform_01432</name>
</gene>
<evidence type="ECO:0000256" key="7">
    <source>
        <dbReference type="HAMAP-Rule" id="MF_00484"/>
    </source>
</evidence>
<dbReference type="SUPFAM" id="SSF53756">
    <property type="entry name" value="UDP-Glycosyltransferase/glycogen phosphorylase"/>
    <property type="match status" value="1"/>
</dbReference>
<keyword evidence="6 7" id="KW-0320">Glycogen biosynthesis</keyword>
<feature type="domain" description="Glycosyl transferase family 1" evidence="8">
    <location>
        <begin position="304"/>
        <end position="451"/>
    </location>
</feature>
<dbReference type="EC" id="2.4.1.21" evidence="7"/>
<dbReference type="Proteomes" id="UP000185934">
    <property type="component" value="Chromosome"/>
</dbReference>
<dbReference type="PANTHER" id="PTHR45825">
    <property type="entry name" value="GRANULE-BOUND STARCH SYNTHASE 1, CHLOROPLASTIC/AMYLOPLASTIC"/>
    <property type="match status" value="1"/>
</dbReference>
<dbReference type="InterPro" id="IPR001296">
    <property type="entry name" value="Glyco_trans_1"/>
</dbReference>
<dbReference type="STRING" id="1839801.Dform_01432"/>
<keyword evidence="11" id="KW-1185">Reference proteome</keyword>
<protein>
    <recommendedName>
        <fullName evidence="7">Glycogen synthase</fullName>
        <ecNumber evidence="7">2.4.1.21</ecNumber>
    </recommendedName>
    <alternativeName>
        <fullName evidence="7">Starch [bacterial glycogen] synthase</fullName>
    </alternativeName>
</protein>
<evidence type="ECO:0000313" key="10">
    <source>
        <dbReference type="EMBL" id="APV44756.1"/>
    </source>
</evidence>
<evidence type="ECO:0000259" key="8">
    <source>
        <dbReference type="Pfam" id="PF00534"/>
    </source>
</evidence>
<name>A0A1P8F8F6_9CHLR</name>
<dbReference type="UniPathway" id="UPA00164"/>
<dbReference type="NCBIfam" id="NF001899">
    <property type="entry name" value="PRK00654.1-2"/>
    <property type="match status" value="1"/>
</dbReference>
<comment type="catalytic activity">
    <reaction evidence="1 7">
        <text>[(1-&gt;4)-alpha-D-glucosyl](n) + ADP-alpha-D-glucose = [(1-&gt;4)-alpha-D-glucosyl](n+1) + ADP + H(+)</text>
        <dbReference type="Rhea" id="RHEA:18189"/>
        <dbReference type="Rhea" id="RHEA-COMP:9584"/>
        <dbReference type="Rhea" id="RHEA-COMP:9587"/>
        <dbReference type="ChEBI" id="CHEBI:15378"/>
        <dbReference type="ChEBI" id="CHEBI:15444"/>
        <dbReference type="ChEBI" id="CHEBI:57498"/>
        <dbReference type="ChEBI" id="CHEBI:456216"/>
        <dbReference type="EC" id="2.4.1.21"/>
    </reaction>
</comment>
<evidence type="ECO:0000259" key="9">
    <source>
        <dbReference type="Pfam" id="PF08323"/>
    </source>
</evidence>
<dbReference type="RefSeq" id="WP_083635397.1">
    <property type="nucleotide sequence ID" value="NZ_CP018258.1"/>
</dbReference>
<dbReference type="NCBIfam" id="TIGR02095">
    <property type="entry name" value="glgA"/>
    <property type="match status" value="1"/>
</dbReference>
<keyword evidence="4 7" id="KW-0328">Glycosyltransferase</keyword>
<evidence type="ECO:0000256" key="3">
    <source>
        <dbReference type="ARBA" id="ARBA00010281"/>
    </source>
</evidence>
<reference evidence="11" key="1">
    <citation type="submission" date="2016-11" db="EMBL/GenBank/DDBJ databases">
        <title>Dehalogenimonas formicexedens sp. nov., a chlorinated alkane respiring bacterium isolated from contaminated groundwater.</title>
        <authorList>
            <person name="Key T.A."/>
            <person name="Bowman K.S."/>
            <person name="Lee I."/>
            <person name="Chun J."/>
            <person name="Albuquerque L."/>
            <person name="da Costa M.S."/>
            <person name="Rainey F.A."/>
            <person name="Moe W.M."/>
        </authorList>
    </citation>
    <scope>NUCLEOTIDE SEQUENCE [LARGE SCALE GENOMIC DNA]</scope>
    <source>
        <strain evidence="11">NSZ-14</strain>
    </source>
</reference>
<sequence>MPDKTLGSDTSKPIITMASAEIVPFAKTGGLADVVGALSQALASSGATVNLIMPAYRSVINGSLVDLKPVKNISIPIRGKIVSGQLYKKRINSSLSAYFIRADEYFDRECLYGDESGDYPDNAERFAFFSRAVLEVARLTKTEIIHLHDWQAAPAAAFLRLQPEKYPELGKTKIILTIHNLSYQGIFSSDHWPALDLDWGYFDPGHLEFWGKINYLKSGIATADRITTVSPTYAREIQQEGGGFGLEGLLRERSSRLTGILNGIDYESWNPESDSYIQKRYSASDTSGKKECKRFLQECYGLKEDQEVPVACIVTRLVEGKGLELIVDAAQEILSSDIQLLVLGRGESHYETYFSELAKNHPGQVGVKIAFDEASAHQMIAGADILLMPSKREPCGLTQMYAVRYGTIPIVRRTGGLADSVEPYNAANGSGTGFIFDNFSPEDFLEAIKQATIVYRQKPDWEHLVRRAMTADHSWNRSMQQYLRLYLELIK</sequence>
<dbReference type="GO" id="GO:0005978">
    <property type="term" value="P:glycogen biosynthetic process"/>
    <property type="evidence" value="ECO:0007669"/>
    <property type="project" value="UniProtKB-UniRule"/>
</dbReference>
<dbReference type="Pfam" id="PF08323">
    <property type="entry name" value="Glyco_transf_5"/>
    <property type="match status" value="1"/>
</dbReference>
<comment type="function">
    <text evidence="2 7">Synthesizes alpha-1,4-glucan chains using ADP-glucose.</text>
</comment>
<comment type="similarity">
    <text evidence="3 7">Belongs to the glycosyltransferase 1 family. Bacterial/plant glycogen synthase subfamily.</text>
</comment>
<dbReference type="KEGG" id="dfo:Dform_01432"/>
<dbReference type="OrthoDB" id="9808590at2"/>
<dbReference type="GO" id="GO:0009011">
    <property type="term" value="F:alpha-1,4-glucan glucosyltransferase (ADP-glucose donor) activity"/>
    <property type="evidence" value="ECO:0007669"/>
    <property type="project" value="UniProtKB-UniRule"/>
</dbReference>
<evidence type="ECO:0000256" key="1">
    <source>
        <dbReference type="ARBA" id="ARBA00001478"/>
    </source>
</evidence>
<dbReference type="PANTHER" id="PTHR45825:SF11">
    <property type="entry name" value="ALPHA AMYLASE DOMAIN-CONTAINING PROTEIN"/>
    <property type="match status" value="1"/>
</dbReference>
<accession>A0A1P8F8F6</accession>
<feature type="domain" description="Starch synthase catalytic" evidence="9">
    <location>
        <begin position="15"/>
        <end position="252"/>
    </location>
</feature>
<evidence type="ECO:0000256" key="6">
    <source>
        <dbReference type="ARBA" id="ARBA00023056"/>
    </source>
</evidence>
<comment type="pathway">
    <text evidence="7">Glycan biosynthesis; glycogen biosynthesis.</text>
</comment>
<evidence type="ECO:0000256" key="5">
    <source>
        <dbReference type="ARBA" id="ARBA00022679"/>
    </source>
</evidence>
<dbReference type="EMBL" id="CP018258">
    <property type="protein sequence ID" value="APV44756.1"/>
    <property type="molecule type" value="Genomic_DNA"/>
</dbReference>
<dbReference type="InterPro" id="IPR011835">
    <property type="entry name" value="GS/SS"/>
</dbReference>
<keyword evidence="5 7" id="KW-0808">Transferase</keyword>
<dbReference type="Pfam" id="PF00534">
    <property type="entry name" value="Glycos_transf_1"/>
    <property type="match status" value="1"/>
</dbReference>
<dbReference type="Gene3D" id="3.40.50.2000">
    <property type="entry name" value="Glycogen Phosphorylase B"/>
    <property type="match status" value="2"/>
</dbReference>
<proteinExistence type="inferred from homology"/>
<evidence type="ECO:0000313" key="11">
    <source>
        <dbReference type="Proteomes" id="UP000185934"/>
    </source>
</evidence>
<dbReference type="GO" id="GO:0004373">
    <property type="term" value="F:alpha-1,4-glucan glucosyltransferase (UDP-glucose donor) activity"/>
    <property type="evidence" value="ECO:0007669"/>
    <property type="project" value="InterPro"/>
</dbReference>
<evidence type="ECO:0000256" key="2">
    <source>
        <dbReference type="ARBA" id="ARBA00002764"/>
    </source>
</evidence>
<evidence type="ECO:0000256" key="4">
    <source>
        <dbReference type="ARBA" id="ARBA00022676"/>
    </source>
</evidence>
<dbReference type="HAMAP" id="MF_00484">
    <property type="entry name" value="Glycogen_synth"/>
    <property type="match status" value="1"/>
</dbReference>
<feature type="binding site" evidence="7">
    <location>
        <position position="27"/>
    </location>
    <ligand>
        <name>ADP-alpha-D-glucose</name>
        <dbReference type="ChEBI" id="CHEBI:57498"/>
    </ligand>
</feature>
<dbReference type="CDD" id="cd03791">
    <property type="entry name" value="GT5_Glycogen_synthase_DULL1-like"/>
    <property type="match status" value="1"/>
</dbReference>
<organism evidence="10 11">
    <name type="scientific">Dehalogenimonas formicexedens</name>
    <dbReference type="NCBI Taxonomy" id="1839801"/>
    <lineage>
        <taxon>Bacteria</taxon>
        <taxon>Bacillati</taxon>
        <taxon>Chloroflexota</taxon>
        <taxon>Dehalococcoidia</taxon>
        <taxon>Dehalococcoidales</taxon>
        <taxon>Dehalococcoidaceae</taxon>
        <taxon>Dehalogenimonas</taxon>
    </lineage>
</organism>